<feature type="transmembrane region" description="Helical" evidence="7">
    <location>
        <begin position="290"/>
        <end position="312"/>
    </location>
</feature>
<evidence type="ECO:0000259" key="8">
    <source>
        <dbReference type="Pfam" id="PF02687"/>
    </source>
</evidence>
<evidence type="ECO:0000256" key="3">
    <source>
        <dbReference type="ARBA" id="ARBA00022692"/>
    </source>
</evidence>
<feature type="transmembrane region" description="Helical" evidence="7">
    <location>
        <begin position="18"/>
        <end position="37"/>
    </location>
</feature>
<dbReference type="PANTHER" id="PTHR30572:SF4">
    <property type="entry name" value="ABC TRANSPORTER PERMEASE YTRF"/>
    <property type="match status" value="1"/>
</dbReference>
<comment type="subcellular location">
    <subcellularLocation>
        <location evidence="1">Cell membrane</location>
        <topology evidence="1">Multi-pass membrane protein</topology>
    </subcellularLocation>
</comment>
<feature type="transmembrane region" description="Helical" evidence="7">
    <location>
        <begin position="464"/>
        <end position="486"/>
    </location>
</feature>
<comment type="similarity">
    <text evidence="6">Belongs to the ABC-4 integral membrane protein family.</text>
</comment>
<gene>
    <name evidence="9" type="ORF">GCM10020366_53030</name>
</gene>
<keyword evidence="4 7" id="KW-1133">Transmembrane helix</keyword>
<evidence type="ECO:0000256" key="1">
    <source>
        <dbReference type="ARBA" id="ARBA00004651"/>
    </source>
</evidence>
<evidence type="ECO:0000313" key="10">
    <source>
        <dbReference type="Proteomes" id="UP001500483"/>
    </source>
</evidence>
<feature type="domain" description="ABC3 transporter permease C-terminal" evidence="8">
    <location>
        <begin position="693"/>
        <end position="807"/>
    </location>
</feature>
<evidence type="ECO:0000256" key="4">
    <source>
        <dbReference type="ARBA" id="ARBA00022989"/>
    </source>
</evidence>
<dbReference type="EMBL" id="BAAAYK010000038">
    <property type="protein sequence ID" value="GAA3362973.1"/>
    <property type="molecule type" value="Genomic_DNA"/>
</dbReference>
<feature type="transmembrane region" description="Helical" evidence="7">
    <location>
        <begin position="773"/>
        <end position="797"/>
    </location>
</feature>
<accession>A0ABP6RXU9</accession>
<dbReference type="RefSeq" id="WP_258345938.1">
    <property type="nucleotide sequence ID" value="NZ_BAAAYK010000038.1"/>
</dbReference>
<feature type="transmembrane region" description="Helical" evidence="7">
    <location>
        <begin position="235"/>
        <end position="260"/>
    </location>
</feature>
<evidence type="ECO:0000256" key="6">
    <source>
        <dbReference type="ARBA" id="ARBA00038076"/>
    </source>
</evidence>
<evidence type="ECO:0000256" key="7">
    <source>
        <dbReference type="SAM" id="Phobius"/>
    </source>
</evidence>
<dbReference type="PANTHER" id="PTHR30572">
    <property type="entry name" value="MEMBRANE COMPONENT OF TRANSPORTER-RELATED"/>
    <property type="match status" value="1"/>
</dbReference>
<feature type="domain" description="ABC3 transporter permease C-terminal" evidence="8">
    <location>
        <begin position="239"/>
        <end position="353"/>
    </location>
</feature>
<protein>
    <submittedName>
        <fullName evidence="9">FtsX-like permease family protein</fullName>
    </submittedName>
</protein>
<feature type="transmembrane region" description="Helical" evidence="7">
    <location>
        <begin position="690"/>
        <end position="714"/>
    </location>
</feature>
<evidence type="ECO:0000256" key="5">
    <source>
        <dbReference type="ARBA" id="ARBA00023136"/>
    </source>
</evidence>
<dbReference type="Proteomes" id="UP001500483">
    <property type="component" value="Unassembled WGS sequence"/>
</dbReference>
<feature type="transmembrane region" description="Helical" evidence="7">
    <location>
        <begin position="743"/>
        <end position="767"/>
    </location>
</feature>
<evidence type="ECO:0000313" key="9">
    <source>
        <dbReference type="EMBL" id="GAA3362973.1"/>
    </source>
</evidence>
<proteinExistence type="inferred from homology"/>
<comment type="caution">
    <text evidence="9">The sequence shown here is derived from an EMBL/GenBank/DDBJ whole genome shotgun (WGS) entry which is preliminary data.</text>
</comment>
<sequence length="814" mass="81661">MSAVVPHLRTVRRAPVRLLLCGVTIAVAAFFITATLLGRDIALRTITDDLTSIPEAASAVVRSPSGFGPAELDRAEGLAGVTGSTGRVSGSGLVGAVEVDLTADPGAGPLSRVQVDEGAYPRSPGEVAASARAAERLDLRVGDEVEFADPDGGPPQPLTVTALVDSPSADGLALYAPDREVLARTGAELARVDLTGDLPTIQRSAQPTTLAVQSAENARQAELSESMETVDKVSAVLGAFVLVASLASTMVAVSAFRIVFAQRTRHLAMLRALGATRGGLRRALVAEGALTGLLAGGAGTLLAVGAGLLVPLVAPVSAVTPSPLVLGSVVVGVVLAVVLAVLAPARDAARVSPLEALRSTTRASERAARTALRTVLGAALLAAAVLLVVLAVSSGLLSRYRPNGSTEDLMLYGVLAVAACFCAYLAFAPALARPVLAGAHRLLRRFGPVATLAVRSAGGMPRRAASVSSVVALAATLLLAALTAGGTLRDYSEASSAAQYPADIEVRAPEGEVLPADLPATLAADPALRSVIPFRAPRLRLEVPSGPTSLEVSDLPVTRLSGSAGSTAADGSLQDAEPGTIVVSDAFASQTGLAAGDSARLGDREVRVAAVVVGSSVGGSLVLAHPSDLDALGVDPAPTGVVLDAARGDLAAAQSAVAAHGSTGPELEVSVLDDFRAKQSDLVGQLTGSALALIALTVFVALVGVGTTASLSVVERGRESGMLRAVGLSRGGLLGVRVGESALYGLLGVVFGAPHGIALGTLLITALVPEAPLAIPVLALLAACAGLVVVAGAAGLLPSWRASRTPPATATRQD</sequence>
<organism evidence="9 10">
    <name type="scientific">Saccharopolyspora gregorii</name>
    <dbReference type="NCBI Taxonomy" id="33914"/>
    <lineage>
        <taxon>Bacteria</taxon>
        <taxon>Bacillati</taxon>
        <taxon>Actinomycetota</taxon>
        <taxon>Actinomycetes</taxon>
        <taxon>Pseudonocardiales</taxon>
        <taxon>Pseudonocardiaceae</taxon>
        <taxon>Saccharopolyspora</taxon>
    </lineage>
</organism>
<feature type="transmembrane region" description="Helical" evidence="7">
    <location>
        <begin position="375"/>
        <end position="397"/>
    </location>
</feature>
<name>A0ABP6RXU9_9PSEU</name>
<keyword evidence="3 7" id="KW-0812">Transmembrane</keyword>
<keyword evidence="5 7" id="KW-0472">Membrane</keyword>
<dbReference type="Pfam" id="PF02687">
    <property type="entry name" value="FtsX"/>
    <property type="match status" value="2"/>
</dbReference>
<feature type="transmembrane region" description="Helical" evidence="7">
    <location>
        <begin position="324"/>
        <end position="343"/>
    </location>
</feature>
<keyword evidence="10" id="KW-1185">Reference proteome</keyword>
<keyword evidence="2" id="KW-1003">Cell membrane</keyword>
<dbReference type="InterPro" id="IPR003838">
    <property type="entry name" value="ABC3_permease_C"/>
</dbReference>
<dbReference type="InterPro" id="IPR050250">
    <property type="entry name" value="Macrolide_Exporter_MacB"/>
</dbReference>
<reference evidence="10" key="1">
    <citation type="journal article" date="2019" name="Int. J. Syst. Evol. Microbiol.">
        <title>The Global Catalogue of Microorganisms (GCM) 10K type strain sequencing project: providing services to taxonomists for standard genome sequencing and annotation.</title>
        <authorList>
            <consortium name="The Broad Institute Genomics Platform"/>
            <consortium name="The Broad Institute Genome Sequencing Center for Infectious Disease"/>
            <person name="Wu L."/>
            <person name="Ma J."/>
        </authorList>
    </citation>
    <scope>NUCLEOTIDE SEQUENCE [LARGE SCALE GENOMIC DNA]</scope>
    <source>
        <strain evidence="10">JCM 9687</strain>
    </source>
</reference>
<evidence type="ECO:0000256" key="2">
    <source>
        <dbReference type="ARBA" id="ARBA00022475"/>
    </source>
</evidence>
<feature type="transmembrane region" description="Helical" evidence="7">
    <location>
        <begin position="409"/>
        <end position="432"/>
    </location>
</feature>